<dbReference type="eggNOG" id="COG0438">
    <property type="taxonomic scope" value="Bacteria"/>
</dbReference>
<evidence type="ECO:0000313" key="4">
    <source>
        <dbReference type="Proteomes" id="UP000006786"/>
    </source>
</evidence>
<dbReference type="PANTHER" id="PTHR46401">
    <property type="entry name" value="GLYCOSYLTRANSFERASE WBBK-RELATED"/>
    <property type="match status" value="1"/>
</dbReference>
<organism evidence="3 4">
    <name type="scientific">Nitratireductor pacificus pht-3B</name>
    <dbReference type="NCBI Taxonomy" id="391937"/>
    <lineage>
        <taxon>Bacteria</taxon>
        <taxon>Pseudomonadati</taxon>
        <taxon>Pseudomonadota</taxon>
        <taxon>Alphaproteobacteria</taxon>
        <taxon>Hyphomicrobiales</taxon>
        <taxon>Phyllobacteriaceae</taxon>
        <taxon>Nitratireductor</taxon>
    </lineage>
</organism>
<dbReference type="GO" id="GO:0016757">
    <property type="term" value="F:glycosyltransferase activity"/>
    <property type="evidence" value="ECO:0007669"/>
    <property type="project" value="InterPro"/>
</dbReference>
<reference evidence="3 4" key="1">
    <citation type="journal article" date="2012" name="J. Bacteriol.">
        <title>Genome Sequence of Nitratireductor pacificus Type Strain pht-3B.</title>
        <authorList>
            <person name="Lai Q."/>
            <person name="Li G."/>
            <person name="Shao Z."/>
        </authorList>
    </citation>
    <scope>NUCLEOTIDE SEQUENCE [LARGE SCALE GENOMIC DNA]</scope>
    <source>
        <strain evidence="4">pht-3B</strain>
    </source>
</reference>
<dbReference type="STRING" id="391937.NA2_15207"/>
<dbReference type="PATRIC" id="fig|391937.3.peg.3126"/>
<protein>
    <recommendedName>
        <fullName evidence="2">Glycosyl transferase family 1 domain-containing protein</fullName>
    </recommendedName>
</protein>
<dbReference type="PANTHER" id="PTHR46401:SF2">
    <property type="entry name" value="GLYCOSYLTRANSFERASE WBBK-RELATED"/>
    <property type="match status" value="1"/>
</dbReference>
<dbReference type="GO" id="GO:0009103">
    <property type="term" value="P:lipopolysaccharide biosynthetic process"/>
    <property type="evidence" value="ECO:0007669"/>
    <property type="project" value="TreeGrafter"/>
</dbReference>
<keyword evidence="1" id="KW-0808">Transferase</keyword>
<dbReference type="Pfam" id="PF00534">
    <property type="entry name" value="Glycos_transf_1"/>
    <property type="match status" value="1"/>
</dbReference>
<evidence type="ECO:0000256" key="1">
    <source>
        <dbReference type="ARBA" id="ARBA00022679"/>
    </source>
</evidence>
<accession>K2M788</accession>
<keyword evidence="4" id="KW-1185">Reference proteome</keyword>
<dbReference type="InterPro" id="IPR001296">
    <property type="entry name" value="Glyco_trans_1"/>
</dbReference>
<dbReference type="Proteomes" id="UP000006786">
    <property type="component" value="Unassembled WGS sequence"/>
</dbReference>
<feature type="domain" description="Glycosyl transferase family 1" evidence="2">
    <location>
        <begin position="188"/>
        <end position="251"/>
    </location>
</feature>
<evidence type="ECO:0000259" key="2">
    <source>
        <dbReference type="Pfam" id="PF00534"/>
    </source>
</evidence>
<name>K2M788_9HYPH</name>
<gene>
    <name evidence="3" type="ORF">NA2_15207</name>
</gene>
<dbReference type="EMBL" id="AMRM01000017">
    <property type="protein sequence ID" value="EKF18041.1"/>
    <property type="molecule type" value="Genomic_DNA"/>
</dbReference>
<dbReference type="AlphaFoldDB" id="K2M788"/>
<dbReference type="Gene3D" id="3.40.50.2000">
    <property type="entry name" value="Glycogen Phosphorylase B"/>
    <property type="match status" value="1"/>
</dbReference>
<sequence>MGGAMSHAIIIARDNAYGLTQDTAILKAALEAGGLTVSTATPRRSLIDRFFGGRKADLAIHMERVFPAWLGGARRTILMPNQERFPRRHLGRLKRVDLVLAKTRHAEAIFSGLGVETVYCGFTSPDRYLPEVEKDWRRFFHLAGGSTLKGTEDILALWEKHPEWPELVLVQKADNAPKSVPANVRLLAGYTDDATLRHLQNTCGIHLCPSRSEGFGHYILEAMSCGAVTVTTDAPPMSEHVTAETGVLVPHARSEPRHLGTNYFVDWDALEVAVEDQLSRDLRQLRLSGQKARQRYLGMKSDYRHQVERIVHSLKD</sequence>
<comment type="caution">
    <text evidence="3">The sequence shown here is derived from an EMBL/GenBank/DDBJ whole genome shotgun (WGS) entry which is preliminary data.</text>
</comment>
<proteinExistence type="predicted"/>
<dbReference type="SUPFAM" id="SSF53756">
    <property type="entry name" value="UDP-Glycosyltransferase/glycogen phosphorylase"/>
    <property type="match status" value="1"/>
</dbReference>
<evidence type="ECO:0000313" key="3">
    <source>
        <dbReference type="EMBL" id="EKF18041.1"/>
    </source>
</evidence>